<protein>
    <submittedName>
        <fullName evidence="2">Ribbon-helix-helix protein, CopG family</fullName>
    </submittedName>
</protein>
<evidence type="ECO:0000313" key="3">
    <source>
        <dbReference type="Proteomes" id="UP001589667"/>
    </source>
</evidence>
<dbReference type="InterPro" id="IPR002145">
    <property type="entry name" value="CopG"/>
</dbReference>
<comment type="caution">
    <text evidence="2">The sequence shown here is derived from an EMBL/GenBank/DDBJ whole genome shotgun (WGS) entry which is preliminary data.</text>
</comment>
<sequence>MALTLRLSEEDDRLLTELAAREHRSKNDVVLAAIRERAERTAKTERTRAAFARIEARDADALDLLSQ</sequence>
<dbReference type="SUPFAM" id="SSF47598">
    <property type="entry name" value="Ribbon-helix-helix"/>
    <property type="match status" value="1"/>
</dbReference>
<dbReference type="Proteomes" id="UP001589667">
    <property type="component" value="Unassembled WGS sequence"/>
</dbReference>
<gene>
    <name evidence="2" type="ORF">ACFFQV_02410</name>
</gene>
<keyword evidence="3" id="KW-1185">Reference proteome</keyword>
<accession>A0ABV5SLT4</accession>
<reference evidence="2 3" key="1">
    <citation type="submission" date="2024-09" db="EMBL/GenBank/DDBJ databases">
        <authorList>
            <person name="Sun Q."/>
            <person name="Mori K."/>
        </authorList>
    </citation>
    <scope>NUCLEOTIDE SEQUENCE [LARGE SCALE GENOMIC DNA]</scope>
    <source>
        <strain evidence="2 3">JCM 14321</strain>
    </source>
</reference>
<proteinExistence type="predicted"/>
<name>A0ABV5SLT4_9MICO</name>
<evidence type="ECO:0000313" key="2">
    <source>
        <dbReference type="EMBL" id="MFB9641132.1"/>
    </source>
</evidence>
<feature type="domain" description="Ribbon-helix-helix protein CopG" evidence="1">
    <location>
        <begin position="2"/>
        <end position="40"/>
    </location>
</feature>
<dbReference type="EMBL" id="JBHMBL010000001">
    <property type="protein sequence ID" value="MFB9641132.1"/>
    <property type="molecule type" value="Genomic_DNA"/>
</dbReference>
<organism evidence="2 3">
    <name type="scientific">Agromyces lapidis</name>
    <dbReference type="NCBI Taxonomy" id="279574"/>
    <lineage>
        <taxon>Bacteria</taxon>
        <taxon>Bacillati</taxon>
        <taxon>Actinomycetota</taxon>
        <taxon>Actinomycetes</taxon>
        <taxon>Micrococcales</taxon>
        <taxon>Microbacteriaceae</taxon>
        <taxon>Agromyces</taxon>
    </lineage>
</organism>
<evidence type="ECO:0000259" key="1">
    <source>
        <dbReference type="Pfam" id="PF01402"/>
    </source>
</evidence>
<dbReference type="RefSeq" id="WP_157423471.1">
    <property type="nucleotide sequence ID" value="NZ_BAAANI010000008.1"/>
</dbReference>
<dbReference type="InterPro" id="IPR010985">
    <property type="entry name" value="Ribbon_hlx_hlx"/>
</dbReference>
<dbReference type="Pfam" id="PF01402">
    <property type="entry name" value="RHH_1"/>
    <property type="match status" value="1"/>
</dbReference>